<protein>
    <submittedName>
        <fullName evidence="2">Uncharacterized protein</fullName>
    </submittedName>
</protein>
<dbReference type="EMBL" id="JANCMU010000004">
    <property type="protein sequence ID" value="MDG4946341.1"/>
    <property type="molecule type" value="Genomic_DNA"/>
</dbReference>
<feature type="transmembrane region" description="Helical" evidence="1">
    <location>
        <begin position="93"/>
        <end position="115"/>
    </location>
</feature>
<comment type="caution">
    <text evidence="2">The sequence shown here is derived from an EMBL/GenBank/DDBJ whole genome shotgun (WGS) entry which is preliminary data.</text>
</comment>
<reference evidence="2" key="1">
    <citation type="submission" date="2022-07" db="EMBL/GenBank/DDBJ databases">
        <title>Description and genome-wide analysis of Profundicola chukchiensis gen. nov., sp. nov., marine bacteria isolated from bottom sediments of the Chukchi Sea.</title>
        <authorList>
            <person name="Romanenko L."/>
            <person name="Otstavnykh N."/>
            <person name="Kurilenko V."/>
            <person name="Eremeev V."/>
            <person name="Velansky P."/>
            <person name="Mikhailov V."/>
            <person name="Isaeva M."/>
        </authorList>
    </citation>
    <scope>NUCLEOTIDE SEQUENCE</scope>
    <source>
        <strain evidence="2">KMM 9713</strain>
    </source>
</reference>
<sequence>MDRLKDFLRINKYSYLELNDYTLEVKLNHQLYIYLEKDLESGQYKITNRLKNWNWLTGAFETSLEKSFIHSFLLILAFIVFRMLLVYAEIKPFMPDVVFVCVLAMYIVMTILYVFEYLKFIIHFHGINKS</sequence>
<gene>
    <name evidence="2" type="ORF">NMK71_07940</name>
</gene>
<evidence type="ECO:0000313" key="2">
    <source>
        <dbReference type="EMBL" id="MDG4946341.1"/>
    </source>
</evidence>
<keyword evidence="1" id="KW-0472">Membrane</keyword>
<evidence type="ECO:0000313" key="3">
    <source>
        <dbReference type="Proteomes" id="UP001152599"/>
    </source>
</evidence>
<name>A0A9X4MWT6_9FLAO</name>
<organism evidence="2 3">
    <name type="scientific">Profundicola chukchiensis</name>
    <dbReference type="NCBI Taxonomy" id="2961959"/>
    <lineage>
        <taxon>Bacteria</taxon>
        <taxon>Pseudomonadati</taxon>
        <taxon>Bacteroidota</taxon>
        <taxon>Flavobacteriia</taxon>
        <taxon>Flavobacteriales</taxon>
        <taxon>Weeksellaceae</taxon>
        <taxon>Profundicola</taxon>
    </lineage>
</organism>
<keyword evidence="1" id="KW-0812">Transmembrane</keyword>
<evidence type="ECO:0000256" key="1">
    <source>
        <dbReference type="SAM" id="Phobius"/>
    </source>
</evidence>
<dbReference type="AlphaFoldDB" id="A0A9X4MWT6"/>
<feature type="transmembrane region" description="Helical" evidence="1">
    <location>
        <begin position="68"/>
        <end position="87"/>
    </location>
</feature>
<accession>A0A9X4MWT6</accession>
<keyword evidence="1" id="KW-1133">Transmembrane helix</keyword>
<keyword evidence="3" id="KW-1185">Reference proteome</keyword>
<proteinExistence type="predicted"/>
<dbReference type="Proteomes" id="UP001152599">
    <property type="component" value="Unassembled WGS sequence"/>
</dbReference>
<dbReference type="RefSeq" id="WP_304420760.1">
    <property type="nucleotide sequence ID" value="NZ_JANCMU010000004.1"/>
</dbReference>